<protein>
    <submittedName>
        <fullName evidence="2">Eukaryotic translation initiation factor 3 subunit C N-terminal domain-containing protein</fullName>
    </submittedName>
</protein>
<evidence type="ECO:0000313" key="1">
    <source>
        <dbReference type="Proteomes" id="UP000887569"/>
    </source>
</evidence>
<organism evidence="1 2">
    <name type="scientific">Parascaris univalens</name>
    <name type="common">Nematode worm</name>
    <dbReference type="NCBI Taxonomy" id="6257"/>
    <lineage>
        <taxon>Eukaryota</taxon>
        <taxon>Metazoa</taxon>
        <taxon>Ecdysozoa</taxon>
        <taxon>Nematoda</taxon>
        <taxon>Chromadorea</taxon>
        <taxon>Rhabditida</taxon>
        <taxon>Spirurina</taxon>
        <taxon>Ascaridomorpha</taxon>
        <taxon>Ascaridoidea</taxon>
        <taxon>Ascarididae</taxon>
        <taxon>Parascaris</taxon>
    </lineage>
</organism>
<evidence type="ECO:0000313" key="2">
    <source>
        <dbReference type="WBParaSite" id="PgE140_g002_t02"/>
    </source>
</evidence>
<name>A0A915A1I8_PARUN</name>
<sequence length="110" mass="12937">MLIEQIRVEPISSHIRPVSLGMTEQLFELNKPKIISVITCFVDRNGECWKYIWLFSSTFFLYWEYNAASRGVSNLAFISVFVVSPISAMLYHRLPTRKICRFGRILERLF</sequence>
<dbReference type="Proteomes" id="UP000887569">
    <property type="component" value="Unplaced"/>
</dbReference>
<keyword evidence="1" id="KW-1185">Reference proteome</keyword>
<dbReference type="WBParaSite" id="PgE140_g002_t02">
    <property type="protein sequence ID" value="PgE140_g002_t02"/>
    <property type="gene ID" value="PgE140_g002"/>
</dbReference>
<dbReference type="AlphaFoldDB" id="A0A915A1I8"/>
<proteinExistence type="predicted"/>
<reference evidence="2" key="1">
    <citation type="submission" date="2022-11" db="UniProtKB">
        <authorList>
            <consortium name="WormBaseParasite"/>
        </authorList>
    </citation>
    <scope>IDENTIFICATION</scope>
</reference>
<accession>A0A915A1I8</accession>